<feature type="signal peptide" evidence="10">
    <location>
        <begin position="1"/>
        <end position="22"/>
    </location>
</feature>
<dbReference type="AlphaFoldDB" id="A0A8J6QK74"/>
<evidence type="ECO:0000256" key="9">
    <source>
        <dbReference type="ARBA" id="ARBA00023237"/>
    </source>
</evidence>
<organism evidence="11 12">
    <name type="scientific">Neiella litorisoli</name>
    <dbReference type="NCBI Taxonomy" id="2771431"/>
    <lineage>
        <taxon>Bacteria</taxon>
        <taxon>Pseudomonadati</taxon>
        <taxon>Pseudomonadota</taxon>
        <taxon>Gammaproteobacteria</taxon>
        <taxon>Alteromonadales</taxon>
        <taxon>Echinimonadaceae</taxon>
        <taxon>Neiella</taxon>
    </lineage>
</organism>
<evidence type="ECO:0000256" key="8">
    <source>
        <dbReference type="ARBA" id="ARBA00023136"/>
    </source>
</evidence>
<comment type="similarity">
    <text evidence="2">Belongs to the porin LamB (TC 1.B.3) family.</text>
</comment>
<accession>A0A8J6QK74</accession>
<dbReference type="GO" id="GO:0006811">
    <property type="term" value="P:monoatomic ion transport"/>
    <property type="evidence" value="ECO:0007669"/>
    <property type="project" value="UniProtKB-KW"/>
</dbReference>
<dbReference type="InterPro" id="IPR036998">
    <property type="entry name" value="Porin_LamB_sf"/>
</dbReference>
<evidence type="ECO:0000256" key="4">
    <source>
        <dbReference type="ARBA" id="ARBA00022452"/>
    </source>
</evidence>
<proteinExistence type="inferred from homology"/>
<evidence type="ECO:0000256" key="6">
    <source>
        <dbReference type="ARBA" id="ARBA00023065"/>
    </source>
</evidence>
<evidence type="ECO:0000256" key="1">
    <source>
        <dbReference type="ARBA" id="ARBA00004571"/>
    </source>
</evidence>
<evidence type="ECO:0000313" key="12">
    <source>
        <dbReference type="Proteomes" id="UP000638014"/>
    </source>
</evidence>
<dbReference type="RefSeq" id="WP_191144818.1">
    <property type="nucleotide sequence ID" value="NZ_JACXAF010000011.1"/>
</dbReference>
<dbReference type="GO" id="GO:0046930">
    <property type="term" value="C:pore complex"/>
    <property type="evidence" value="ECO:0007669"/>
    <property type="project" value="UniProtKB-KW"/>
</dbReference>
<name>A0A8J6QK74_9GAMM</name>
<dbReference type="InterPro" id="IPR050286">
    <property type="entry name" value="G_neg_Bact_CarbUptk_Porin"/>
</dbReference>
<keyword evidence="5" id="KW-0812">Transmembrane</keyword>
<evidence type="ECO:0000256" key="10">
    <source>
        <dbReference type="SAM" id="SignalP"/>
    </source>
</evidence>
<reference evidence="11" key="1">
    <citation type="submission" date="2020-09" db="EMBL/GenBank/DDBJ databases">
        <title>A novel bacterium of genus Neiella, isolated from South China Sea.</title>
        <authorList>
            <person name="Huang H."/>
            <person name="Mo K."/>
            <person name="Hu Y."/>
        </authorList>
    </citation>
    <scope>NUCLEOTIDE SEQUENCE</scope>
    <source>
        <strain evidence="11">HB171785</strain>
    </source>
</reference>
<keyword evidence="6" id="KW-0406">Ion transport</keyword>
<evidence type="ECO:0000256" key="7">
    <source>
        <dbReference type="ARBA" id="ARBA00023114"/>
    </source>
</evidence>
<evidence type="ECO:0000256" key="5">
    <source>
        <dbReference type="ARBA" id="ARBA00022692"/>
    </source>
</evidence>
<comment type="caution">
    <text evidence="11">The sequence shown here is derived from an EMBL/GenBank/DDBJ whole genome shotgun (WGS) entry which is preliminary data.</text>
</comment>
<dbReference type="Proteomes" id="UP000638014">
    <property type="component" value="Unassembled WGS sequence"/>
</dbReference>
<keyword evidence="12" id="KW-1185">Reference proteome</keyword>
<keyword evidence="8" id="KW-0472">Membrane</keyword>
<keyword evidence="7" id="KW-0626">Porin</keyword>
<evidence type="ECO:0000256" key="3">
    <source>
        <dbReference type="ARBA" id="ARBA00022448"/>
    </source>
</evidence>
<evidence type="ECO:0000256" key="2">
    <source>
        <dbReference type="ARBA" id="ARBA00007055"/>
    </source>
</evidence>
<feature type="chain" id="PRO_5035313917" evidence="10">
    <location>
        <begin position="23"/>
        <end position="442"/>
    </location>
</feature>
<dbReference type="NCBIfam" id="NF006860">
    <property type="entry name" value="PRK09360.1"/>
    <property type="match status" value="1"/>
</dbReference>
<dbReference type="GO" id="GO:0009279">
    <property type="term" value="C:cell outer membrane"/>
    <property type="evidence" value="ECO:0007669"/>
    <property type="project" value="UniProtKB-SubCell"/>
</dbReference>
<dbReference type="InterPro" id="IPR003192">
    <property type="entry name" value="Porin_LamB"/>
</dbReference>
<dbReference type="GO" id="GO:0015774">
    <property type="term" value="P:polysaccharide transport"/>
    <property type="evidence" value="ECO:0007669"/>
    <property type="project" value="TreeGrafter"/>
</dbReference>
<protein>
    <submittedName>
        <fullName evidence="11">Maltoporin LamB</fullName>
    </submittedName>
</protein>
<dbReference type="GO" id="GO:0015144">
    <property type="term" value="F:carbohydrate transmembrane transporter activity"/>
    <property type="evidence" value="ECO:0007669"/>
    <property type="project" value="TreeGrafter"/>
</dbReference>
<keyword evidence="4" id="KW-1134">Transmembrane beta strand</keyword>
<dbReference type="PANTHER" id="PTHR38762">
    <property type="entry name" value="CRYPTIC OUTER MEMBRANE PORIN BGLH-RELATED"/>
    <property type="match status" value="1"/>
</dbReference>
<dbReference type="Gene3D" id="2.40.170.10">
    <property type="entry name" value="Porin, LamB type"/>
    <property type="match status" value="1"/>
</dbReference>
<keyword evidence="9" id="KW-0998">Cell outer membrane</keyword>
<evidence type="ECO:0000313" key="11">
    <source>
        <dbReference type="EMBL" id="MBD1389712.1"/>
    </source>
</evidence>
<keyword evidence="3" id="KW-0813">Transport</keyword>
<gene>
    <name evidence="11" type="primary">lamB</name>
    <name evidence="11" type="ORF">IC617_09745</name>
</gene>
<dbReference type="GO" id="GO:0015288">
    <property type="term" value="F:porin activity"/>
    <property type="evidence" value="ECO:0007669"/>
    <property type="project" value="UniProtKB-KW"/>
</dbReference>
<dbReference type="SUPFAM" id="SSF56935">
    <property type="entry name" value="Porins"/>
    <property type="match status" value="1"/>
</dbReference>
<dbReference type="Pfam" id="PF02264">
    <property type="entry name" value="LamB"/>
    <property type="match status" value="1"/>
</dbReference>
<sequence length="442" mass="48968">MTQIKALSAAVAAVLVSSSALAVEFHGYGRAGMSTTGDGGEQTCYGNGPDGHKAGRLGNECDTYVEMSFQQELYNQGGKKFRIEVMPVFTSENDFQGNSAQWNPTYNNPDDDDQVNAWRGGDWSMRQYYAAAEGVLNFAPEATIWAGKRFYQRKDIHIMDWYYLNNSGYGVGIENVQAGVGKLSVAWINVDQHVGGGSINDKDEANRITSIVQSNKLDVRYSGIPLWEGASMELVGIYGWADLTDAQDDLGYGDEDGYFFTAEISHGLMGGFNKIVLQYGKDSMGDAAWMNHGGESSLSTPWWDGAKQESYRFIDWGVINLSEKVELGYSFMYAKSETHGDNNGELNEEKPTLISVVARPMYKWDDVMKTTLEVGYTKEDDIFSGDSVDLYKAVIAQEWTAGPSFWSRPAIRVYAGSFFGDQAEARNDDGDIRVGAQVEAWW</sequence>
<comment type="subcellular location">
    <subcellularLocation>
        <location evidence="1">Cell outer membrane</location>
        <topology evidence="1">Multi-pass membrane protein</topology>
    </subcellularLocation>
</comment>
<dbReference type="EMBL" id="JACXAF010000011">
    <property type="protein sequence ID" value="MBD1389712.1"/>
    <property type="molecule type" value="Genomic_DNA"/>
</dbReference>
<keyword evidence="10" id="KW-0732">Signal</keyword>
<dbReference type="PANTHER" id="PTHR38762:SF1">
    <property type="entry name" value="CRYPTIC OUTER MEMBRANE PORIN BGLH-RELATED"/>
    <property type="match status" value="1"/>
</dbReference>